<dbReference type="Gene3D" id="1.10.10.1320">
    <property type="entry name" value="Anti-sigma factor, zinc-finger domain"/>
    <property type="match status" value="1"/>
</dbReference>
<evidence type="ECO:0000259" key="4">
    <source>
        <dbReference type="Pfam" id="PF13490"/>
    </source>
</evidence>
<comment type="caution">
    <text evidence="5">The sequence shown here is derived from an EMBL/GenBank/DDBJ whole genome shotgun (WGS) entry which is preliminary data.</text>
</comment>
<keyword evidence="2" id="KW-0804">Transcription</keyword>
<evidence type="ECO:0000259" key="3">
    <source>
        <dbReference type="Pfam" id="PF11716"/>
    </source>
</evidence>
<dbReference type="Pfam" id="PF13490">
    <property type="entry name" value="zf-HC2"/>
    <property type="match status" value="1"/>
</dbReference>
<keyword evidence="1" id="KW-0805">Transcription regulation</keyword>
<dbReference type="SUPFAM" id="SSF109854">
    <property type="entry name" value="DinB/YfiT-like putative metalloenzymes"/>
    <property type="match status" value="1"/>
</dbReference>
<dbReference type="Gene3D" id="1.20.120.450">
    <property type="entry name" value="dinb family like domain"/>
    <property type="match status" value="1"/>
</dbReference>
<gene>
    <name evidence="5" type="ORF">RM574_27905</name>
</gene>
<evidence type="ECO:0000256" key="1">
    <source>
        <dbReference type="ARBA" id="ARBA00023015"/>
    </source>
</evidence>
<dbReference type="InterPro" id="IPR041916">
    <property type="entry name" value="Anti_sigma_zinc_sf"/>
</dbReference>
<evidence type="ECO:0000256" key="2">
    <source>
        <dbReference type="ARBA" id="ARBA00023163"/>
    </source>
</evidence>
<organism evidence="5 6">
    <name type="scientific">Streptomyces evansiae</name>
    <dbReference type="NCBI Taxonomy" id="3075535"/>
    <lineage>
        <taxon>Bacteria</taxon>
        <taxon>Bacillati</taxon>
        <taxon>Actinomycetota</taxon>
        <taxon>Actinomycetes</taxon>
        <taxon>Kitasatosporales</taxon>
        <taxon>Streptomycetaceae</taxon>
        <taxon>Streptomyces</taxon>
    </lineage>
</organism>
<dbReference type="InterPro" id="IPR024344">
    <property type="entry name" value="MDMPI_metal-binding"/>
</dbReference>
<dbReference type="Pfam" id="PF11716">
    <property type="entry name" value="MDMPI_N"/>
    <property type="match status" value="1"/>
</dbReference>
<proteinExistence type="predicted"/>
<dbReference type="Proteomes" id="UP001183607">
    <property type="component" value="Unassembled WGS sequence"/>
</dbReference>
<protein>
    <submittedName>
        <fullName evidence="5">Maleylpyruvate isomerase N-terminal domain-containing protein</fullName>
    </submittedName>
</protein>
<reference evidence="6" key="1">
    <citation type="submission" date="2023-07" db="EMBL/GenBank/DDBJ databases">
        <title>30 novel species of actinomycetes from the DSMZ collection.</title>
        <authorList>
            <person name="Nouioui I."/>
        </authorList>
    </citation>
    <scope>NUCLEOTIDE SEQUENCE [LARGE SCALE GENOMIC DNA]</scope>
    <source>
        <strain evidence="6">DSM 41982</strain>
    </source>
</reference>
<accession>A0ABD5ED49</accession>
<dbReference type="EMBL" id="JAVRER010000071">
    <property type="protein sequence ID" value="MDT0419309.1"/>
    <property type="molecule type" value="Genomic_DNA"/>
</dbReference>
<dbReference type="GO" id="GO:0016853">
    <property type="term" value="F:isomerase activity"/>
    <property type="evidence" value="ECO:0007669"/>
    <property type="project" value="UniProtKB-KW"/>
</dbReference>
<dbReference type="AlphaFoldDB" id="A0ABD5ED49"/>
<feature type="domain" description="Putative zinc-finger" evidence="4">
    <location>
        <begin position="37"/>
        <end position="67"/>
    </location>
</feature>
<dbReference type="InterPro" id="IPR027383">
    <property type="entry name" value="Znf_put"/>
</dbReference>
<evidence type="ECO:0000313" key="5">
    <source>
        <dbReference type="EMBL" id="MDT0419309.1"/>
    </source>
</evidence>
<name>A0ABD5ED49_9ACTN</name>
<evidence type="ECO:0000313" key="6">
    <source>
        <dbReference type="Proteomes" id="UP001183607"/>
    </source>
</evidence>
<dbReference type="InterPro" id="IPR034660">
    <property type="entry name" value="DinB/YfiT-like"/>
</dbReference>
<feature type="domain" description="Mycothiol-dependent maleylpyruvate isomerase metal-binding" evidence="3">
    <location>
        <begin position="119"/>
        <end position="269"/>
    </location>
</feature>
<sequence length="394" mass="41838">MGERREGDGTAGPSCVTYTSFGVTGIDPLLGDHRLLRSLLGAWALAACSPKEALAVETHLGVCGACADEALRLRDAVGLLHPQEPLDLDPSLRARVLARCLERRPPRVPVPAWAEPYDTETARLDALLQSLGDSDWHAPVRLRWWTPEGPTGRRTTVAGVIAHLLAVDGLVAAATGLPDPLGAHAPGMPVPPEERTERYLAALGAPPTRAEHAPWREQTHALVRTAGLPDGEDGGSGGTPVPYGGFSLPLRDALLERAFETWIHAWDIATAVSYPYAAPAGPHLRLLIDLATRLVPQTLAAFPPPDAEPRSGGRGTLRLEIEGPGGGVWRIGVDPKAESEEGPYEDVAEVRLDGVEFCELAAGHLAPEEAALGQDGDRATILRVLRATAALSRV</sequence>
<keyword evidence="5" id="KW-0413">Isomerase</keyword>